<evidence type="ECO:0000256" key="2">
    <source>
        <dbReference type="SAM" id="Phobius"/>
    </source>
</evidence>
<feature type="region of interest" description="Disordered" evidence="1">
    <location>
        <begin position="470"/>
        <end position="524"/>
    </location>
</feature>
<sequence length="1292" mass="140615">MDYFRATEGDSLRDDTAGDLIADRQVHHGNASGDSKEGTASFPTGSTLHRQPLRKSSLCKQESNGDAGSDGSAARHPPRKGVSSQPKRSMTLPDERLMFPDASLPANDITGLGIGLISQSKRILKGSPRGTESSASSDDEPSVPGPQPSIGPNLSFSQKRALSSASPGFSKYPAMLFISDSGVSPKTSPRRRMTSGNSSPDPDHLGTKSSLPRTGSPGRSGPSSLRSPTVASTSRLQALVDDSLRAGRDRRLSQSGLSVSSADPRSARRRRTTTNIVTTPADGGHHMIIASPVSSTFEAGGSGTTTPTSIHPASGPKRNSSLSYGPPLERSETPSQDGKDSLSSAREANDDESMNEERADVADTVKRKREQSVDPNHAPRRRLTYTDGAEDVSGGTETRSRKPENASTNEKGKQRAPLAEMGFEGSLGGPFKGNRPSTSTANATLDSLLASIDIANAMRLIQKQTALPAGVTDQEVPSSAQSTVRSPRKHAERSPEVFVPRAPPPILHDHGTQEHHSESTERRLSHGHVAFVQSIGELTSSEDTQSFQMPPEAARYREHRLSASSSSPSGFLCSKRYVSSPSLNSNGHTGGINSGGINSGTPQFAKATASPEAKHKRSISERFSLSHHLMSHGKKSKHKEGHVLPETVDEVALEVRDLADFQERIQSSLLELSHHPRAEKLAYQARSYMQAYYSLVFESIRSPANDHSPVPLHPLAVIRWRKDVLREEAKRKAYEAARTSKRTLPPGQGDARRDNSVLSLNSPPQASPQISRPPSKPLHSVEMLLRAEEADSEKHMKKSTALREWMVTPGEMIAYLNCKGIVDHFIAPAHNGTSLWGEIPMMDRSPSTLSASSTPSRSVVSPSRNGHTKSPMTNASQFSAGTDWASDAEIRRGSVDHGERLSSAIRSPLRSIRRHIHAQHEREGEGRGSFTSDTENETGKSRRHGLMSTAQRFKIRSQVSKEDVQQIEDSPSVQRGSVAASEGKLSIDIDDRAGGELATPQERLRSQKLETSRSPNVRSDEYDQLPVEEADEAYGQRLHAIQSVEAALSRTPDLERHSESVVNEFISMVEEFRMRGRCSTIQDDLELAKRLQFDFAQQKQVHLHEAGTAPAMQKAVLRKTSSGGRHGKGFAAAYSVSFDPLNALKDIIGDLHGRYDTAVRQAIEVCRKQDAVQRQASEILPEAEHLLSEVGDRVRKLRAIRESFYTLDAIQSNHNPAYYHVVDVGLMVVGFVVRTSLLLGRYGFIGLGYFISFGSWIASFMRARIVNVGSTLMSLAFWIALFAGIWIGAVCL</sequence>
<feature type="compositionally biased region" description="Basic and acidic residues" evidence="1">
    <location>
        <begin position="1"/>
        <end position="26"/>
    </location>
</feature>
<feature type="compositionally biased region" description="Basic and acidic residues" evidence="1">
    <location>
        <begin position="985"/>
        <end position="994"/>
    </location>
</feature>
<gene>
    <name evidence="3" type="ORF">NliqN6_2100</name>
</gene>
<feature type="region of interest" description="Disordered" evidence="1">
    <location>
        <begin position="845"/>
        <end position="1020"/>
    </location>
</feature>
<dbReference type="EMBL" id="BLZA01000013">
    <property type="protein sequence ID" value="GHJ85698.1"/>
    <property type="molecule type" value="Genomic_DNA"/>
</dbReference>
<evidence type="ECO:0000313" key="3">
    <source>
        <dbReference type="EMBL" id="GHJ85698.1"/>
    </source>
</evidence>
<feature type="compositionally biased region" description="Polar residues" evidence="1">
    <location>
        <begin position="868"/>
        <end position="880"/>
    </location>
</feature>
<feature type="region of interest" description="Disordered" evidence="1">
    <location>
        <begin position="1"/>
        <end position="93"/>
    </location>
</feature>
<keyword evidence="2" id="KW-0812">Transmembrane</keyword>
<dbReference type="Proteomes" id="UP000620104">
    <property type="component" value="Unassembled WGS sequence"/>
</dbReference>
<keyword evidence="2" id="KW-1133">Transmembrane helix</keyword>
<comment type="caution">
    <text evidence="3">The sequence shown here is derived from an EMBL/GenBank/DDBJ whole genome shotgun (WGS) entry which is preliminary data.</text>
</comment>
<keyword evidence="2" id="KW-0472">Membrane</keyword>
<proteinExistence type="predicted"/>
<feature type="compositionally biased region" description="Low complexity" evidence="1">
    <location>
        <begin position="209"/>
        <end position="229"/>
    </location>
</feature>
<feature type="compositionally biased region" description="Basic and acidic residues" evidence="1">
    <location>
        <begin position="355"/>
        <end position="365"/>
    </location>
</feature>
<reference evidence="3" key="1">
    <citation type="submission" date="2020-07" db="EMBL/GenBank/DDBJ databases">
        <title>Draft Genome Sequence of a Deep-Sea Yeast, Naganishia (Cryptococcus) liquefaciens strain N6.</title>
        <authorList>
            <person name="Han Y.W."/>
            <person name="Kajitani R."/>
            <person name="Morimoto H."/>
            <person name="Parhat M."/>
            <person name="Tsubouchi H."/>
            <person name="Bakenova O."/>
            <person name="Ogata M."/>
            <person name="Argunhan B."/>
            <person name="Aoki R."/>
            <person name="Kajiwara S."/>
            <person name="Itoh T."/>
            <person name="Iwasaki H."/>
        </authorList>
    </citation>
    <scope>NUCLEOTIDE SEQUENCE</scope>
    <source>
        <strain evidence="3">N6</strain>
    </source>
</reference>
<evidence type="ECO:0000256" key="1">
    <source>
        <dbReference type="SAM" id="MobiDB-lite"/>
    </source>
</evidence>
<feature type="compositionally biased region" description="Gly residues" evidence="1">
    <location>
        <begin position="588"/>
        <end position="598"/>
    </location>
</feature>
<name>A0A8H3TRR5_9TREE</name>
<feature type="compositionally biased region" description="Basic and acidic residues" evidence="1">
    <location>
        <begin position="242"/>
        <end position="252"/>
    </location>
</feature>
<feature type="transmembrane region" description="Helical" evidence="2">
    <location>
        <begin position="1244"/>
        <end position="1265"/>
    </location>
</feature>
<feature type="compositionally biased region" description="Basic and acidic residues" evidence="1">
    <location>
        <begin position="329"/>
        <end position="340"/>
    </location>
</feature>
<feature type="region of interest" description="Disordered" evidence="1">
    <location>
        <begin position="123"/>
        <end position="159"/>
    </location>
</feature>
<feature type="region of interest" description="Disordered" evidence="1">
    <location>
        <begin position="734"/>
        <end position="777"/>
    </location>
</feature>
<feature type="compositionally biased region" description="Basic and acidic residues" evidence="1">
    <location>
        <begin position="1002"/>
        <end position="1011"/>
    </location>
</feature>
<accession>A0A8H3TRR5</accession>
<evidence type="ECO:0000313" key="4">
    <source>
        <dbReference type="Proteomes" id="UP000620104"/>
    </source>
</evidence>
<feature type="compositionally biased region" description="Low complexity" evidence="1">
    <location>
        <begin position="845"/>
        <end position="864"/>
    </location>
</feature>
<feature type="compositionally biased region" description="Polar residues" evidence="1">
    <location>
        <begin position="756"/>
        <end position="772"/>
    </location>
</feature>
<feature type="compositionally biased region" description="Polar residues" evidence="1">
    <location>
        <begin position="304"/>
        <end position="323"/>
    </location>
</feature>
<feature type="compositionally biased region" description="Polar residues" evidence="1">
    <location>
        <begin position="253"/>
        <end position="263"/>
    </location>
</feature>
<feature type="transmembrane region" description="Helical" evidence="2">
    <location>
        <begin position="1271"/>
        <end position="1291"/>
    </location>
</feature>
<feature type="compositionally biased region" description="Polar residues" evidence="1">
    <location>
        <begin position="475"/>
        <end position="485"/>
    </location>
</feature>
<protein>
    <submittedName>
        <fullName evidence="3">Uncharacterized protein</fullName>
    </submittedName>
</protein>
<feature type="compositionally biased region" description="Polar residues" evidence="1">
    <location>
        <begin position="150"/>
        <end position="159"/>
    </location>
</feature>
<feature type="compositionally biased region" description="Basic and acidic residues" evidence="1">
    <location>
        <begin position="507"/>
        <end position="524"/>
    </location>
</feature>
<feature type="compositionally biased region" description="Basic and acidic residues" evidence="1">
    <location>
        <begin position="888"/>
        <end position="900"/>
    </location>
</feature>
<feature type="region of interest" description="Disordered" evidence="1">
    <location>
        <begin position="584"/>
        <end position="619"/>
    </location>
</feature>
<organism evidence="3 4">
    <name type="scientific">Naganishia liquefaciens</name>
    <dbReference type="NCBI Taxonomy" id="104408"/>
    <lineage>
        <taxon>Eukaryota</taxon>
        <taxon>Fungi</taxon>
        <taxon>Dikarya</taxon>
        <taxon>Basidiomycota</taxon>
        <taxon>Agaricomycotina</taxon>
        <taxon>Tremellomycetes</taxon>
        <taxon>Filobasidiales</taxon>
        <taxon>Filobasidiaceae</taxon>
        <taxon>Naganishia</taxon>
    </lineage>
</organism>
<dbReference type="OrthoDB" id="2593372at2759"/>
<feature type="region of interest" description="Disordered" evidence="1">
    <location>
        <begin position="180"/>
        <end position="439"/>
    </location>
</feature>
<keyword evidence="4" id="KW-1185">Reference proteome</keyword>